<evidence type="ECO:0000313" key="13">
    <source>
        <dbReference type="Proteomes" id="UP000825729"/>
    </source>
</evidence>
<evidence type="ECO:0000256" key="1">
    <source>
        <dbReference type="ARBA" id="ARBA00001971"/>
    </source>
</evidence>
<organism evidence="12 13">
    <name type="scientific">Aristolochia fimbriata</name>
    <name type="common">White veined hardy Dutchman's pipe vine</name>
    <dbReference type="NCBI Taxonomy" id="158543"/>
    <lineage>
        <taxon>Eukaryota</taxon>
        <taxon>Viridiplantae</taxon>
        <taxon>Streptophyta</taxon>
        <taxon>Embryophyta</taxon>
        <taxon>Tracheophyta</taxon>
        <taxon>Spermatophyta</taxon>
        <taxon>Magnoliopsida</taxon>
        <taxon>Magnoliidae</taxon>
        <taxon>Piperales</taxon>
        <taxon>Aristolochiaceae</taxon>
        <taxon>Aristolochia</taxon>
    </lineage>
</organism>
<dbReference type="GO" id="GO:0016020">
    <property type="term" value="C:membrane"/>
    <property type="evidence" value="ECO:0007669"/>
    <property type="project" value="UniProtKB-SubCell"/>
</dbReference>
<evidence type="ECO:0000256" key="3">
    <source>
        <dbReference type="ARBA" id="ARBA00022617"/>
    </source>
</evidence>
<keyword evidence="6" id="KW-1133">Transmembrane helix</keyword>
<dbReference type="PRINTS" id="PR00463">
    <property type="entry name" value="EP450I"/>
</dbReference>
<dbReference type="InterPro" id="IPR050651">
    <property type="entry name" value="Plant_Cytochrome_P450_Monoox"/>
</dbReference>
<keyword evidence="3 10" id="KW-0349">Heme</keyword>
<keyword evidence="4" id="KW-0812">Transmembrane</keyword>
<keyword evidence="9" id="KW-0472">Membrane</keyword>
<sequence length="528" mass="58843">MEIIGMAPILSQQAVASLLAVLLGMTLWKFLIGGRKSGVGGPPEVGRRWPLIGHLPQLMDDKQPLARTLGGLADEYGPLVTVWIGVRRAVVASNWEMAKECLATKDKALGSRPLNAAGQHLAMDYTMFGFAPNGAYWRQSRKLTTLELLSPRQLELLKDVRAQELDLAMNDLYKHYNNSSGGTFKLVDMKAWCGDLGFNNIVMAVVGKRYFGTNKSEDEATARRFQKALIDFFIQSGNPVPSDAIPFLEWLDVGGHIRAMKKTAKELDSIATIWMKERRERMALGEPKGPARDFLDVMLNLKDQSHFTGLDPDSVMKATCLTLILAGTDTISTTLTWALALLLSNRYALKKAQDEIDAVVGKERKVNESDVKDFPYIWAIVKETLRMYPVSQMTGPHLAMEDCEVGGYKVPKGTIVLVNLWKVQRDPTVWPEPLKFQPERFLNENGEPDITKGQNFELIPFSGGRRKCPGGPFALHVIHLALARILHEFDLTLPSDEPIDMTESLGLTNPKATPLEVLLTPRYPHLLQ</sequence>
<comment type="cofactor">
    <cofactor evidence="1 10">
        <name>heme</name>
        <dbReference type="ChEBI" id="CHEBI:30413"/>
    </cofactor>
</comment>
<evidence type="ECO:0000256" key="9">
    <source>
        <dbReference type="ARBA" id="ARBA00023136"/>
    </source>
</evidence>
<dbReference type="PANTHER" id="PTHR47947">
    <property type="entry name" value="CYTOCHROME P450 82C3-RELATED"/>
    <property type="match status" value="1"/>
</dbReference>
<keyword evidence="7 11" id="KW-0560">Oxidoreductase</keyword>
<dbReference type="PANTHER" id="PTHR47947:SF26">
    <property type="entry name" value="CYTOCHROME P450"/>
    <property type="match status" value="1"/>
</dbReference>
<evidence type="ECO:0008006" key="14">
    <source>
        <dbReference type="Google" id="ProtNLM"/>
    </source>
</evidence>
<dbReference type="SUPFAM" id="SSF48264">
    <property type="entry name" value="Cytochrome P450"/>
    <property type="match status" value="1"/>
</dbReference>
<dbReference type="AlphaFoldDB" id="A0AAV7DWX2"/>
<dbReference type="GO" id="GO:0016705">
    <property type="term" value="F:oxidoreductase activity, acting on paired donors, with incorporation or reduction of molecular oxygen"/>
    <property type="evidence" value="ECO:0007669"/>
    <property type="project" value="InterPro"/>
</dbReference>
<dbReference type="InterPro" id="IPR017972">
    <property type="entry name" value="Cyt_P450_CS"/>
</dbReference>
<protein>
    <recommendedName>
        <fullName evidence="14">Cytochrome P450</fullName>
    </recommendedName>
</protein>
<evidence type="ECO:0000256" key="2">
    <source>
        <dbReference type="ARBA" id="ARBA00004370"/>
    </source>
</evidence>
<dbReference type="FunFam" id="1.10.630.10:FF:000026">
    <property type="entry name" value="Cytochrome P450 82C4"/>
    <property type="match status" value="1"/>
</dbReference>
<dbReference type="Gene3D" id="1.10.630.10">
    <property type="entry name" value="Cytochrome P450"/>
    <property type="match status" value="1"/>
</dbReference>
<feature type="binding site" description="axial binding residue" evidence="10">
    <location>
        <position position="468"/>
    </location>
    <ligand>
        <name>heme</name>
        <dbReference type="ChEBI" id="CHEBI:30413"/>
    </ligand>
    <ligandPart>
        <name>Fe</name>
        <dbReference type="ChEBI" id="CHEBI:18248"/>
    </ligandPart>
</feature>
<dbReference type="PRINTS" id="PR00385">
    <property type="entry name" value="P450"/>
</dbReference>
<keyword evidence="8 10" id="KW-0408">Iron</keyword>
<comment type="similarity">
    <text evidence="11">Belongs to the cytochrome P450 family.</text>
</comment>
<dbReference type="Pfam" id="PF00067">
    <property type="entry name" value="p450"/>
    <property type="match status" value="1"/>
</dbReference>
<dbReference type="InterPro" id="IPR002401">
    <property type="entry name" value="Cyt_P450_E_grp-I"/>
</dbReference>
<evidence type="ECO:0000256" key="6">
    <source>
        <dbReference type="ARBA" id="ARBA00022989"/>
    </source>
</evidence>
<evidence type="ECO:0000256" key="4">
    <source>
        <dbReference type="ARBA" id="ARBA00022692"/>
    </source>
</evidence>
<evidence type="ECO:0000256" key="5">
    <source>
        <dbReference type="ARBA" id="ARBA00022723"/>
    </source>
</evidence>
<evidence type="ECO:0000313" key="12">
    <source>
        <dbReference type="EMBL" id="KAG9440736.1"/>
    </source>
</evidence>
<evidence type="ECO:0000256" key="8">
    <source>
        <dbReference type="ARBA" id="ARBA00023004"/>
    </source>
</evidence>
<dbReference type="GO" id="GO:0020037">
    <property type="term" value="F:heme binding"/>
    <property type="evidence" value="ECO:0007669"/>
    <property type="project" value="InterPro"/>
</dbReference>
<dbReference type="PROSITE" id="PS00086">
    <property type="entry name" value="CYTOCHROME_P450"/>
    <property type="match status" value="1"/>
</dbReference>
<evidence type="ECO:0000256" key="11">
    <source>
        <dbReference type="RuleBase" id="RU000461"/>
    </source>
</evidence>
<keyword evidence="11" id="KW-0503">Monooxygenase</keyword>
<gene>
    <name evidence="12" type="ORF">H6P81_020901</name>
</gene>
<keyword evidence="5 10" id="KW-0479">Metal-binding</keyword>
<dbReference type="GO" id="GO:0004497">
    <property type="term" value="F:monooxygenase activity"/>
    <property type="evidence" value="ECO:0007669"/>
    <property type="project" value="UniProtKB-KW"/>
</dbReference>
<comment type="caution">
    <text evidence="12">The sequence shown here is derived from an EMBL/GenBank/DDBJ whole genome shotgun (WGS) entry which is preliminary data.</text>
</comment>
<keyword evidence="13" id="KW-1185">Reference proteome</keyword>
<reference evidence="12 13" key="1">
    <citation type="submission" date="2021-07" db="EMBL/GenBank/DDBJ databases">
        <title>The Aristolochia fimbriata genome: insights into angiosperm evolution, floral development and chemical biosynthesis.</title>
        <authorList>
            <person name="Jiao Y."/>
        </authorList>
    </citation>
    <scope>NUCLEOTIDE SEQUENCE [LARGE SCALE GENOMIC DNA]</scope>
    <source>
        <strain evidence="12">IBCAS-2021</strain>
        <tissue evidence="12">Leaf</tissue>
    </source>
</reference>
<dbReference type="Proteomes" id="UP000825729">
    <property type="component" value="Unassembled WGS sequence"/>
</dbReference>
<accession>A0AAV7DWX2</accession>
<dbReference type="GO" id="GO:0005506">
    <property type="term" value="F:iron ion binding"/>
    <property type="evidence" value="ECO:0007669"/>
    <property type="project" value="InterPro"/>
</dbReference>
<evidence type="ECO:0000256" key="10">
    <source>
        <dbReference type="PIRSR" id="PIRSR602401-1"/>
    </source>
</evidence>
<dbReference type="InterPro" id="IPR036396">
    <property type="entry name" value="Cyt_P450_sf"/>
</dbReference>
<dbReference type="InterPro" id="IPR001128">
    <property type="entry name" value="Cyt_P450"/>
</dbReference>
<proteinExistence type="inferred from homology"/>
<evidence type="ECO:0000256" key="7">
    <source>
        <dbReference type="ARBA" id="ARBA00023002"/>
    </source>
</evidence>
<dbReference type="EMBL" id="JAINDJ010000008">
    <property type="protein sequence ID" value="KAG9440736.1"/>
    <property type="molecule type" value="Genomic_DNA"/>
</dbReference>
<name>A0AAV7DWX2_ARIFI</name>
<comment type="subcellular location">
    <subcellularLocation>
        <location evidence="2">Membrane</location>
    </subcellularLocation>
</comment>